<dbReference type="Pfam" id="PF25967">
    <property type="entry name" value="RND-MFP_C"/>
    <property type="match status" value="1"/>
</dbReference>
<dbReference type="InterPro" id="IPR006143">
    <property type="entry name" value="RND_pump_MFP"/>
</dbReference>
<keyword evidence="7" id="KW-1185">Reference proteome</keyword>
<name>A0ABT5U5L7_9GAMM</name>
<evidence type="ECO:0000256" key="3">
    <source>
        <dbReference type="ARBA" id="ARBA00022448"/>
    </source>
</evidence>
<dbReference type="InterPro" id="IPR058627">
    <property type="entry name" value="MdtA-like_C"/>
</dbReference>
<comment type="caution">
    <text evidence="6">The sequence shown here is derived from an EMBL/GenBank/DDBJ whole genome shotgun (WGS) entry which is preliminary data.</text>
</comment>
<dbReference type="Gene3D" id="2.40.420.20">
    <property type="match status" value="1"/>
</dbReference>
<keyword evidence="3" id="KW-0813">Transport</keyword>
<evidence type="ECO:0000313" key="6">
    <source>
        <dbReference type="EMBL" id="MDE1461651.1"/>
    </source>
</evidence>
<gene>
    <name evidence="6" type="ORF">ORQ98_06685</name>
</gene>
<accession>A0ABT5U5L7</accession>
<evidence type="ECO:0000259" key="4">
    <source>
        <dbReference type="Pfam" id="PF25917"/>
    </source>
</evidence>
<dbReference type="EMBL" id="JAPMOU010000006">
    <property type="protein sequence ID" value="MDE1461651.1"/>
    <property type="molecule type" value="Genomic_DNA"/>
</dbReference>
<reference evidence="6 7" key="1">
    <citation type="submission" date="2022-11" db="EMBL/GenBank/DDBJ databases">
        <title>Spartinivicinus poritis sp. nov., isolated from scleractinian coral Porites lutea.</title>
        <authorList>
            <person name="Zhang G."/>
            <person name="Cai L."/>
            <person name="Wei Q."/>
        </authorList>
    </citation>
    <scope>NUCLEOTIDE SEQUENCE [LARGE SCALE GENOMIC DNA]</scope>
    <source>
        <strain evidence="6 7">A2-2</strain>
    </source>
</reference>
<dbReference type="PANTHER" id="PTHR30469:SF20">
    <property type="entry name" value="EFFLUX RND TRANSPORTER PERIPLASMIC ADAPTOR SUBUNIT"/>
    <property type="match status" value="1"/>
</dbReference>
<dbReference type="SUPFAM" id="SSF111369">
    <property type="entry name" value="HlyD-like secretion proteins"/>
    <property type="match status" value="1"/>
</dbReference>
<dbReference type="Gene3D" id="1.10.287.470">
    <property type="entry name" value="Helix hairpin bin"/>
    <property type="match status" value="1"/>
</dbReference>
<dbReference type="Gene3D" id="2.40.50.100">
    <property type="match status" value="1"/>
</dbReference>
<evidence type="ECO:0000256" key="2">
    <source>
        <dbReference type="ARBA" id="ARBA00009477"/>
    </source>
</evidence>
<feature type="domain" description="Multidrug resistance protein MdtA-like barrel-sandwich hybrid" evidence="4">
    <location>
        <begin position="60"/>
        <end position="181"/>
    </location>
</feature>
<evidence type="ECO:0000259" key="5">
    <source>
        <dbReference type="Pfam" id="PF25967"/>
    </source>
</evidence>
<dbReference type="NCBIfam" id="TIGR01730">
    <property type="entry name" value="RND_mfp"/>
    <property type="match status" value="1"/>
</dbReference>
<organism evidence="6 7">
    <name type="scientific">Spartinivicinus poritis</name>
    <dbReference type="NCBI Taxonomy" id="2994640"/>
    <lineage>
        <taxon>Bacteria</taxon>
        <taxon>Pseudomonadati</taxon>
        <taxon>Pseudomonadota</taxon>
        <taxon>Gammaproteobacteria</taxon>
        <taxon>Oceanospirillales</taxon>
        <taxon>Zooshikellaceae</taxon>
        <taxon>Spartinivicinus</taxon>
    </lineage>
</organism>
<dbReference type="InterPro" id="IPR058625">
    <property type="entry name" value="MdtA-like_BSH"/>
</dbReference>
<feature type="domain" description="Multidrug resistance protein MdtA-like C-terminal permuted SH3" evidence="5">
    <location>
        <begin position="282"/>
        <end position="345"/>
    </location>
</feature>
<protein>
    <submittedName>
        <fullName evidence="6">Efflux RND transporter periplasmic adaptor subunit</fullName>
    </submittedName>
</protein>
<evidence type="ECO:0000256" key="1">
    <source>
        <dbReference type="ARBA" id="ARBA00004196"/>
    </source>
</evidence>
<comment type="similarity">
    <text evidence="2">Belongs to the membrane fusion protein (MFP) (TC 8.A.1) family.</text>
</comment>
<dbReference type="Gene3D" id="2.40.30.170">
    <property type="match status" value="1"/>
</dbReference>
<sequence>MASVHSFWGAVLVALAVAGCSQPEAPIKKSTIRPVKLATVQDSTSGLIRSFPGKVLASQVAELSFRLNGELIELNVKEGQQVTKGTLLAKLDDADMQNQLSDRQASYDLALADHQRKLKLYNKGTVSRSVYDEAKAKLASTKAALELAQDNVQYTVLKAPFDGTVAKTLVDNHQSVQAKQPILLLENHDNIDISLQIPEQLVANIRKDARQVNYKPTAYFASQKDTQYEVQYKEHSTQVTPGTQTYEVLFTMSAPEGMNILPGMSATVTIDFSKISRPSSKNAVIVPVVAVDNPDQGHKAVVWRYDPEQQTVEPVEVTLGQLLDEGIQVLTGIKPGDQIVVAGIQHLQAGLKVKPWVKERGL</sequence>
<dbReference type="Pfam" id="PF25917">
    <property type="entry name" value="BSH_RND"/>
    <property type="match status" value="1"/>
</dbReference>
<dbReference type="PANTHER" id="PTHR30469">
    <property type="entry name" value="MULTIDRUG RESISTANCE PROTEIN MDTA"/>
    <property type="match status" value="1"/>
</dbReference>
<dbReference type="Proteomes" id="UP001528823">
    <property type="component" value="Unassembled WGS sequence"/>
</dbReference>
<proteinExistence type="inferred from homology"/>
<comment type="subcellular location">
    <subcellularLocation>
        <location evidence="1">Cell envelope</location>
    </subcellularLocation>
</comment>
<evidence type="ECO:0000313" key="7">
    <source>
        <dbReference type="Proteomes" id="UP001528823"/>
    </source>
</evidence>
<dbReference type="RefSeq" id="WP_274688013.1">
    <property type="nucleotide sequence ID" value="NZ_JAPMOU010000006.1"/>
</dbReference>